<proteinExistence type="predicted"/>
<dbReference type="Gene3D" id="3.40.930.10">
    <property type="entry name" value="Mannitol-specific EII, Chain A"/>
    <property type="match status" value="1"/>
</dbReference>
<dbReference type="CDD" id="cd00211">
    <property type="entry name" value="PTS_IIA_fru"/>
    <property type="match status" value="1"/>
</dbReference>
<keyword evidence="3" id="KW-1185">Reference proteome</keyword>
<accession>A0A1G7SPD0</accession>
<dbReference type="Proteomes" id="UP000199495">
    <property type="component" value="Unassembled WGS sequence"/>
</dbReference>
<dbReference type="STRING" id="440168.SAMN04487974_101632"/>
<evidence type="ECO:0000259" key="1">
    <source>
        <dbReference type="PROSITE" id="PS51094"/>
    </source>
</evidence>
<name>A0A1G7SPD0_9HYPH</name>
<dbReference type="InterPro" id="IPR051541">
    <property type="entry name" value="PTS_SugarTrans_NitroReg"/>
</dbReference>
<dbReference type="RefSeq" id="WP_090591299.1">
    <property type="nucleotide sequence ID" value="NZ_FNCS01000001.1"/>
</dbReference>
<dbReference type="EMBL" id="FNCS01000001">
    <property type="protein sequence ID" value="SDG24752.1"/>
    <property type="molecule type" value="Genomic_DNA"/>
</dbReference>
<dbReference type="PROSITE" id="PS51094">
    <property type="entry name" value="PTS_EIIA_TYPE_2"/>
    <property type="match status" value="1"/>
</dbReference>
<dbReference type="GO" id="GO:0030295">
    <property type="term" value="F:protein kinase activator activity"/>
    <property type="evidence" value="ECO:0007669"/>
    <property type="project" value="TreeGrafter"/>
</dbReference>
<dbReference type="PANTHER" id="PTHR47738:SF1">
    <property type="entry name" value="NITROGEN REGULATORY PROTEIN"/>
    <property type="match status" value="1"/>
</dbReference>
<dbReference type="PROSITE" id="PS00372">
    <property type="entry name" value="PTS_EIIA_TYPE_2_HIS"/>
    <property type="match status" value="1"/>
</dbReference>
<dbReference type="InterPro" id="IPR002178">
    <property type="entry name" value="PTS_EIIA_type-2_dom"/>
</dbReference>
<dbReference type="SUPFAM" id="SSF55804">
    <property type="entry name" value="Phoshotransferase/anion transport protein"/>
    <property type="match status" value="1"/>
</dbReference>
<dbReference type="InterPro" id="IPR016152">
    <property type="entry name" value="PTrfase/Anion_transptr"/>
</dbReference>
<evidence type="ECO:0000313" key="2">
    <source>
        <dbReference type="EMBL" id="SDG24752.1"/>
    </source>
</evidence>
<reference evidence="2 3" key="1">
    <citation type="submission" date="2016-10" db="EMBL/GenBank/DDBJ databases">
        <authorList>
            <person name="de Groot N.N."/>
        </authorList>
    </citation>
    <scope>NUCLEOTIDE SEQUENCE [LARGE SCALE GENOMIC DNA]</scope>
    <source>
        <strain evidence="2 3">CGMCC 1.10267</strain>
    </source>
</reference>
<evidence type="ECO:0000313" key="3">
    <source>
        <dbReference type="Proteomes" id="UP000199495"/>
    </source>
</evidence>
<dbReference type="AlphaFoldDB" id="A0A1G7SPD0"/>
<gene>
    <name evidence="2" type="ORF">SAMN04487974_101632</name>
</gene>
<protein>
    <submittedName>
        <fullName evidence="2">PTS IIA-like nitrogen-regulatory protein PtsN</fullName>
    </submittedName>
</protein>
<dbReference type="OrthoDB" id="95460at2"/>
<sequence length="155" mass="16454">MELADILSQDSVIACAKVASKRQLLQLLADRASDRVGIDSQLIFETLQGREQLGSTGLGNGIAIPHGKIKGLPAVTAVFAKLAQPIDFDAVDDQPVDLVVMLLAPEGSGADHLKALSRVARLLRADGVVDKLRNTKDEAKIRDILTTPVEATHAA</sequence>
<dbReference type="PANTHER" id="PTHR47738">
    <property type="entry name" value="PTS SYSTEM FRUCTOSE-LIKE EIIA COMPONENT-RELATED"/>
    <property type="match status" value="1"/>
</dbReference>
<feature type="domain" description="PTS EIIA type-2" evidence="1">
    <location>
        <begin position="5"/>
        <end position="148"/>
    </location>
</feature>
<organism evidence="2 3">
    <name type="scientific">Pelagibacterium luteolum</name>
    <dbReference type="NCBI Taxonomy" id="440168"/>
    <lineage>
        <taxon>Bacteria</taxon>
        <taxon>Pseudomonadati</taxon>
        <taxon>Pseudomonadota</taxon>
        <taxon>Alphaproteobacteria</taxon>
        <taxon>Hyphomicrobiales</taxon>
        <taxon>Devosiaceae</taxon>
        <taxon>Pelagibacterium</taxon>
    </lineage>
</organism>
<dbReference type="Pfam" id="PF00359">
    <property type="entry name" value="PTS_EIIA_2"/>
    <property type="match status" value="1"/>
</dbReference>